<evidence type="ECO:0000256" key="6">
    <source>
        <dbReference type="ARBA" id="ARBA00048287"/>
    </source>
</evidence>
<evidence type="ECO:0000259" key="11">
    <source>
        <dbReference type="Pfam" id="PF00850"/>
    </source>
</evidence>
<keyword evidence="3" id="KW-0678">Repressor</keyword>
<dbReference type="GO" id="GO:0141221">
    <property type="term" value="F:histone deacetylase activity, hydrolytic mechanism"/>
    <property type="evidence" value="ECO:0007669"/>
    <property type="project" value="UniProtKB-EC"/>
</dbReference>
<dbReference type="PIRSF" id="PIRSF037913">
    <property type="entry name" value="His_deacetylse_1"/>
    <property type="match status" value="1"/>
</dbReference>
<dbReference type="Proteomes" id="UP001177023">
    <property type="component" value="Unassembled WGS sequence"/>
</dbReference>
<protein>
    <recommendedName>
        <fullName evidence="2">histone deacetylase</fullName>
        <ecNumber evidence="2">3.5.1.98</ecNumber>
    </recommendedName>
</protein>
<feature type="binding site" evidence="9">
    <location>
        <position position="273"/>
    </location>
    <ligand>
        <name>a divalent metal cation</name>
        <dbReference type="ChEBI" id="CHEBI:60240"/>
    </ligand>
</feature>
<evidence type="ECO:0000256" key="9">
    <source>
        <dbReference type="PIRSR" id="PIRSR037913-3"/>
    </source>
</evidence>
<dbReference type="PRINTS" id="PR01271">
    <property type="entry name" value="HISDACETLASE"/>
</dbReference>
<evidence type="ECO:0000256" key="2">
    <source>
        <dbReference type="ARBA" id="ARBA00012111"/>
    </source>
</evidence>
<dbReference type="InterPro" id="IPR023801">
    <property type="entry name" value="His_deacetylse_dom"/>
</dbReference>
<feature type="domain" description="Histone deacetylase" evidence="11">
    <location>
        <begin position="24"/>
        <end position="326"/>
    </location>
</feature>
<evidence type="ECO:0000256" key="5">
    <source>
        <dbReference type="ARBA" id="ARBA00022853"/>
    </source>
</evidence>
<feature type="binding site" evidence="9">
    <location>
        <position position="174"/>
    </location>
    <ligand>
        <name>a divalent metal cation</name>
        <dbReference type="ChEBI" id="CHEBI:60240"/>
    </ligand>
</feature>
<evidence type="ECO:0000256" key="4">
    <source>
        <dbReference type="ARBA" id="ARBA00022801"/>
    </source>
</evidence>
<dbReference type="PANTHER" id="PTHR10625">
    <property type="entry name" value="HISTONE DEACETYLASE HDAC1-RELATED"/>
    <property type="match status" value="1"/>
</dbReference>
<dbReference type="GO" id="GO:0031507">
    <property type="term" value="P:heterochromatin formation"/>
    <property type="evidence" value="ECO:0007669"/>
    <property type="project" value="TreeGrafter"/>
</dbReference>
<evidence type="ECO:0000256" key="3">
    <source>
        <dbReference type="ARBA" id="ARBA00022491"/>
    </source>
</evidence>
<keyword evidence="4" id="KW-0378">Hydrolase</keyword>
<dbReference type="SUPFAM" id="SSF52768">
    <property type="entry name" value="Arginase/deacetylase"/>
    <property type="match status" value="1"/>
</dbReference>
<dbReference type="EMBL" id="CATQJA010002706">
    <property type="protein sequence ID" value="CAJ0585830.1"/>
    <property type="molecule type" value="Genomic_DNA"/>
</dbReference>
<dbReference type="GO" id="GO:0016581">
    <property type="term" value="C:NuRD complex"/>
    <property type="evidence" value="ECO:0007669"/>
    <property type="project" value="TreeGrafter"/>
</dbReference>
<dbReference type="InterPro" id="IPR000286">
    <property type="entry name" value="HDACs"/>
</dbReference>
<dbReference type="InterPro" id="IPR003084">
    <property type="entry name" value="HDAC_I/II"/>
</dbReference>
<dbReference type="EC" id="3.5.1.98" evidence="2"/>
<dbReference type="Pfam" id="PF00850">
    <property type="entry name" value="Hist_deacetyl"/>
    <property type="match status" value="1"/>
</dbReference>
<evidence type="ECO:0000256" key="1">
    <source>
        <dbReference type="ARBA" id="ARBA00006457"/>
    </source>
</evidence>
<accession>A0AA36GCB1</accession>
<evidence type="ECO:0000313" key="12">
    <source>
        <dbReference type="EMBL" id="CAJ0585830.1"/>
    </source>
</evidence>
<gene>
    <name evidence="12" type="ORF">MSPICULIGERA_LOCUS23840</name>
</gene>
<feature type="non-terminal residue" evidence="12">
    <location>
        <position position="433"/>
    </location>
</feature>
<comment type="catalytic activity">
    <reaction evidence="6">
        <text>N(6)-acetyl-L-lysyl-[histone] + H2O = L-lysyl-[histone] + acetate</text>
        <dbReference type="Rhea" id="RHEA:58196"/>
        <dbReference type="Rhea" id="RHEA-COMP:9845"/>
        <dbReference type="Rhea" id="RHEA-COMP:11338"/>
        <dbReference type="ChEBI" id="CHEBI:15377"/>
        <dbReference type="ChEBI" id="CHEBI:29969"/>
        <dbReference type="ChEBI" id="CHEBI:30089"/>
        <dbReference type="ChEBI" id="CHEBI:61930"/>
        <dbReference type="EC" id="3.5.1.98"/>
    </reaction>
</comment>
<dbReference type="InterPro" id="IPR023696">
    <property type="entry name" value="Ureohydrolase_dom_sf"/>
</dbReference>
<comment type="similarity">
    <text evidence="1">Belongs to the histone deacetylase family. HD type 1 subfamily.</text>
</comment>
<organism evidence="12 13">
    <name type="scientific">Mesorhabditis spiculigera</name>
    <dbReference type="NCBI Taxonomy" id="96644"/>
    <lineage>
        <taxon>Eukaryota</taxon>
        <taxon>Metazoa</taxon>
        <taxon>Ecdysozoa</taxon>
        <taxon>Nematoda</taxon>
        <taxon>Chromadorea</taxon>
        <taxon>Rhabditida</taxon>
        <taxon>Rhabditina</taxon>
        <taxon>Rhabditomorpha</taxon>
        <taxon>Rhabditoidea</taxon>
        <taxon>Rhabditidae</taxon>
        <taxon>Mesorhabditinae</taxon>
        <taxon>Mesorhabditis</taxon>
    </lineage>
</organism>
<feature type="binding site" evidence="8">
    <location>
        <position position="145"/>
    </location>
    <ligand>
        <name>substrate</name>
    </ligand>
</feature>
<feature type="binding site" evidence="9">
    <location>
        <position position="172"/>
    </location>
    <ligand>
        <name>a divalent metal cation</name>
        <dbReference type="ChEBI" id="CHEBI:60240"/>
    </ligand>
</feature>
<feature type="active site" description="Proton acceptor" evidence="7">
    <location>
        <position position="137"/>
    </location>
</feature>
<feature type="binding site" evidence="8">
    <location>
        <position position="312"/>
    </location>
    <ligand>
        <name>substrate</name>
    </ligand>
</feature>
<feature type="binding site" evidence="8">
    <location>
        <position position="95"/>
    </location>
    <ligand>
        <name>substrate</name>
    </ligand>
</feature>
<dbReference type="Gene3D" id="3.40.800.20">
    <property type="entry name" value="Histone deacetylase domain"/>
    <property type="match status" value="1"/>
</dbReference>
<dbReference type="GO" id="GO:0046872">
    <property type="term" value="F:metal ion binding"/>
    <property type="evidence" value="ECO:0007669"/>
    <property type="project" value="UniProtKB-KW"/>
</dbReference>
<proteinExistence type="inferred from homology"/>
<evidence type="ECO:0000313" key="13">
    <source>
        <dbReference type="Proteomes" id="UP001177023"/>
    </source>
</evidence>
<feature type="region of interest" description="Disordered" evidence="10">
    <location>
        <begin position="411"/>
        <end position="433"/>
    </location>
</feature>
<dbReference type="PRINTS" id="PR01270">
    <property type="entry name" value="HDASUPER"/>
</dbReference>
<reference evidence="12" key="1">
    <citation type="submission" date="2023-06" db="EMBL/GenBank/DDBJ databases">
        <authorList>
            <person name="Delattre M."/>
        </authorList>
    </citation>
    <scope>NUCLEOTIDE SEQUENCE</scope>
    <source>
        <strain evidence="12">AF72</strain>
    </source>
</reference>
<comment type="caution">
    <text evidence="12">The sequence shown here is derived from an EMBL/GenBank/DDBJ whole genome shotgun (WGS) entry which is preliminary data.</text>
</comment>
<evidence type="ECO:0000256" key="10">
    <source>
        <dbReference type="SAM" id="MobiDB-lite"/>
    </source>
</evidence>
<keyword evidence="13" id="KW-1185">Reference proteome</keyword>
<keyword evidence="9" id="KW-0479">Metal-binding</keyword>
<evidence type="ECO:0000256" key="7">
    <source>
        <dbReference type="PIRSR" id="PIRSR037913-1"/>
    </source>
</evidence>
<keyword evidence="5" id="KW-0156">Chromatin regulator</keyword>
<evidence type="ECO:0000256" key="8">
    <source>
        <dbReference type="PIRSR" id="PIRSR037913-2"/>
    </source>
</evidence>
<dbReference type="PANTHER" id="PTHR10625:SF27">
    <property type="entry name" value="HISTONE DEACETYLASE 2-RELATED"/>
    <property type="match status" value="1"/>
</dbReference>
<dbReference type="AlphaFoldDB" id="A0AA36GCB1"/>
<dbReference type="InterPro" id="IPR037138">
    <property type="entry name" value="His_deacetylse_dom_sf"/>
</dbReference>
<sequence length="433" mass="48999">MGPPKKVCYYFHPDVVNFHYGPRHPMKPQRLAALHSLVLAYDLDKKMDMRLMPRATPDQIMAFHDEEYVKFLHGISPNVAREFEADFPKFNIGEDCPIFDGIYDFCSLYTGGSLDGAMRLNHKMNDIVVNWAGGLHHAKKREASGFCYINDIVIAILELLKHHRRVLYIDIDIHHGDGVQEAFYFTDRVMTLSLHRYGNHFFPGTGDMYDWGDADGRLFSVNVPLREGITDFSKQFFLEINLNLGYTMLFKKVMDEVMCSYQPEAIVLQCGADSLGGDRLGCFNLSFDGHAECVDYVKKFQVPMMVLGGGGYTLRNVARCWANETGVLLGEKLVDDIPENAEYLRFFAPDFTLRPKLAPRFENANSPEYLAAIQEHVCETLRLVKGAPSVQMQPIPPDVLSLNSSRFTGWGKLLNDDDEGEGENGDVKDEDPA</sequence>
<name>A0AA36GCB1_9BILA</name>